<dbReference type="EMBL" id="CP050266">
    <property type="protein sequence ID" value="QIR05170.1"/>
    <property type="molecule type" value="Genomic_DNA"/>
</dbReference>
<evidence type="ECO:0000256" key="10">
    <source>
        <dbReference type="RuleBase" id="RU361274"/>
    </source>
</evidence>
<comment type="catalytic activity">
    <reaction evidence="9">
        <text>S-methyl-5'-thioadenosine + phosphate = 5-(methylsulfanyl)-alpha-D-ribose 1-phosphate + adenine</text>
        <dbReference type="Rhea" id="RHEA:11852"/>
        <dbReference type="ChEBI" id="CHEBI:16708"/>
        <dbReference type="ChEBI" id="CHEBI:17509"/>
        <dbReference type="ChEBI" id="CHEBI:43474"/>
        <dbReference type="ChEBI" id="CHEBI:58533"/>
        <dbReference type="EC" id="2.4.2.28"/>
    </reaction>
    <physiologicalReaction direction="left-to-right" evidence="9">
        <dbReference type="Rhea" id="RHEA:11853"/>
    </physiologicalReaction>
</comment>
<dbReference type="Proteomes" id="UP000501408">
    <property type="component" value="Chromosome 1"/>
</dbReference>
<evidence type="ECO:0000313" key="11">
    <source>
        <dbReference type="EMBL" id="QIR05170.1"/>
    </source>
</evidence>
<evidence type="ECO:0000256" key="6">
    <source>
        <dbReference type="ARBA" id="ARBA00022833"/>
    </source>
</evidence>
<accession>A0ABX6K0R7</accession>
<comment type="catalytic activity">
    <reaction evidence="1">
        <text>inosine + phosphate = alpha-D-ribose 1-phosphate + hypoxanthine</text>
        <dbReference type="Rhea" id="RHEA:27646"/>
        <dbReference type="ChEBI" id="CHEBI:17368"/>
        <dbReference type="ChEBI" id="CHEBI:17596"/>
        <dbReference type="ChEBI" id="CHEBI:43474"/>
        <dbReference type="ChEBI" id="CHEBI:57720"/>
        <dbReference type="EC" id="2.4.2.1"/>
    </reaction>
    <physiologicalReaction direction="left-to-right" evidence="1">
        <dbReference type="Rhea" id="RHEA:27647"/>
    </physiologicalReaction>
</comment>
<keyword evidence="3" id="KW-0808">Transferase</keyword>
<gene>
    <name evidence="11" type="primary">pgeF</name>
    <name evidence="11" type="ORF">HBA18_01495</name>
</gene>
<sequence>MECIQPDWPAPRHVKALTTTRLGGTSQGVFSGWNLGLHVGDDAEVVSQNRAILQALVGGPITWLNQVHGTQVVRLPCVESLPDADAAVTDVSGQVCTVMTADCLPVLITDRQGSQVAAVHAGWRGLLDGVIETTVATFTDSTQCMAWLGPAIGPMHFEVGQEVYDAFTRDCPAARSAFVRQPHQKYLADLYLLAKQRLAKMGVTSVYGGDHCTYRQRDQFYSYRRDGQTGRMASCIWLTK</sequence>
<organism evidence="11 12">
    <name type="scientific">Salinivibrio costicola</name>
    <name type="common">Vibrio costicola</name>
    <dbReference type="NCBI Taxonomy" id="51367"/>
    <lineage>
        <taxon>Bacteria</taxon>
        <taxon>Pseudomonadati</taxon>
        <taxon>Pseudomonadota</taxon>
        <taxon>Gammaproteobacteria</taxon>
        <taxon>Vibrionales</taxon>
        <taxon>Vibrionaceae</taxon>
        <taxon>Salinivibrio</taxon>
    </lineage>
</organism>
<evidence type="ECO:0000256" key="8">
    <source>
        <dbReference type="ARBA" id="ARBA00048968"/>
    </source>
</evidence>
<dbReference type="CDD" id="cd16833">
    <property type="entry name" value="YfiH"/>
    <property type="match status" value="1"/>
</dbReference>
<dbReference type="InterPro" id="IPR038371">
    <property type="entry name" value="Cu_polyphenol_OxRdtase_sf"/>
</dbReference>
<keyword evidence="5" id="KW-0378">Hydrolase</keyword>
<evidence type="ECO:0000256" key="1">
    <source>
        <dbReference type="ARBA" id="ARBA00000553"/>
    </source>
</evidence>
<reference evidence="11 12" key="1">
    <citation type="submission" date="2020-03" db="EMBL/GenBank/DDBJ databases">
        <title>Genome mining reveals the biosynthetic pathways of PHA and ectoines of the halophilic strain Salinivibrio costicola M318 isolated from fermented shrimp paste.</title>
        <authorList>
            <person name="Doan T.V."/>
            <person name="Tran L.T."/>
            <person name="Trieu T.A."/>
            <person name="Nguyen Q.V."/>
            <person name="Quach T.N."/>
            <person name="Phi T.Q."/>
            <person name="Kumar S."/>
        </authorList>
    </citation>
    <scope>NUCLEOTIDE SEQUENCE [LARGE SCALE GENOMIC DNA]</scope>
    <source>
        <strain evidence="11 12">M318</strain>
    </source>
</reference>
<dbReference type="PANTHER" id="PTHR30616:SF2">
    <property type="entry name" value="PURINE NUCLEOSIDE PHOSPHORYLASE LACC1"/>
    <property type="match status" value="1"/>
</dbReference>
<evidence type="ECO:0000256" key="9">
    <source>
        <dbReference type="ARBA" id="ARBA00049893"/>
    </source>
</evidence>
<comment type="catalytic activity">
    <reaction evidence="7">
        <text>adenosine + H2O + H(+) = inosine + NH4(+)</text>
        <dbReference type="Rhea" id="RHEA:24408"/>
        <dbReference type="ChEBI" id="CHEBI:15377"/>
        <dbReference type="ChEBI" id="CHEBI:15378"/>
        <dbReference type="ChEBI" id="CHEBI:16335"/>
        <dbReference type="ChEBI" id="CHEBI:17596"/>
        <dbReference type="ChEBI" id="CHEBI:28938"/>
        <dbReference type="EC" id="3.5.4.4"/>
    </reaction>
    <physiologicalReaction direction="left-to-right" evidence="7">
        <dbReference type="Rhea" id="RHEA:24409"/>
    </physiologicalReaction>
</comment>
<evidence type="ECO:0000256" key="4">
    <source>
        <dbReference type="ARBA" id="ARBA00022723"/>
    </source>
</evidence>
<evidence type="ECO:0000256" key="5">
    <source>
        <dbReference type="ARBA" id="ARBA00022801"/>
    </source>
</evidence>
<evidence type="ECO:0000256" key="3">
    <source>
        <dbReference type="ARBA" id="ARBA00022679"/>
    </source>
</evidence>
<keyword evidence="6" id="KW-0862">Zinc</keyword>
<dbReference type="PANTHER" id="PTHR30616">
    <property type="entry name" value="UNCHARACTERIZED PROTEIN YFIH"/>
    <property type="match status" value="1"/>
</dbReference>
<keyword evidence="12" id="KW-1185">Reference proteome</keyword>
<comment type="similarity">
    <text evidence="2 10">Belongs to the purine nucleoside phosphorylase YfiH/LACC1 family.</text>
</comment>
<evidence type="ECO:0000256" key="7">
    <source>
        <dbReference type="ARBA" id="ARBA00047989"/>
    </source>
</evidence>
<dbReference type="RefSeq" id="WP_167313897.1">
    <property type="nucleotide sequence ID" value="NZ_CP050266.1"/>
</dbReference>
<dbReference type="Gene3D" id="3.60.140.10">
    <property type="entry name" value="CNF1/YfiH-like putative cysteine hydrolases"/>
    <property type="match status" value="1"/>
</dbReference>
<evidence type="ECO:0000256" key="2">
    <source>
        <dbReference type="ARBA" id="ARBA00007353"/>
    </source>
</evidence>
<dbReference type="Pfam" id="PF02578">
    <property type="entry name" value="Cu-oxidase_4"/>
    <property type="match status" value="1"/>
</dbReference>
<proteinExistence type="inferred from homology"/>
<protein>
    <recommendedName>
        <fullName evidence="10">Purine nucleoside phosphorylase</fullName>
    </recommendedName>
</protein>
<comment type="catalytic activity">
    <reaction evidence="8">
        <text>adenosine + phosphate = alpha-D-ribose 1-phosphate + adenine</text>
        <dbReference type="Rhea" id="RHEA:27642"/>
        <dbReference type="ChEBI" id="CHEBI:16335"/>
        <dbReference type="ChEBI" id="CHEBI:16708"/>
        <dbReference type="ChEBI" id="CHEBI:43474"/>
        <dbReference type="ChEBI" id="CHEBI:57720"/>
        <dbReference type="EC" id="2.4.2.1"/>
    </reaction>
    <physiologicalReaction direction="left-to-right" evidence="8">
        <dbReference type="Rhea" id="RHEA:27643"/>
    </physiologicalReaction>
</comment>
<evidence type="ECO:0000313" key="12">
    <source>
        <dbReference type="Proteomes" id="UP000501408"/>
    </source>
</evidence>
<dbReference type="NCBIfam" id="TIGR00726">
    <property type="entry name" value="peptidoglycan editing factor PgeF"/>
    <property type="match status" value="1"/>
</dbReference>
<dbReference type="InterPro" id="IPR011324">
    <property type="entry name" value="Cytotoxic_necrot_fac-like_cat"/>
</dbReference>
<keyword evidence="4" id="KW-0479">Metal-binding</keyword>
<dbReference type="InterPro" id="IPR003730">
    <property type="entry name" value="Cu_polyphenol_OxRdtase"/>
</dbReference>
<name>A0ABX6K0R7_SALCS</name>
<dbReference type="SUPFAM" id="SSF64438">
    <property type="entry name" value="CNF1/YfiH-like putative cysteine hydrolases"/>
    <property type="match status" value="1"/>
</dbReference>